<dbReference type="Proteomes" id="UP001234297">
    <property type="component" value="Chromosome 6"/>
</dbReference>
<dbReference type="EMBL" id="CM056814">
    <property type="protein sequence ID" value="KAJ8626770.1"/>
    <property type="molecule type" value="Genomic_DNA"/>
</dbReference>
<proteinExistence type="predicted"/>
<protein>
    <submittedName>
        <fullName evidence="1">Uncharacterized protein</fullName>
    </submittedName>
</protein>
<sequence>MLISKSFMLLFLAFLLLLSTQSLGTSVLEDSCKRAAESSPNISYGFCVSSLRADPRSTNADLAGLGLIALDLTSLKATRARSHANDLLRNPGSVSGNKQCLQQCLGLYDDAMDTLKRCRSAYNGKRYKDVNIWVSGAMDNSDTCEEGFKERGRASPLTKENHDLAQLGSIVLAVTKFLGA</sequence>
<keyword evidence="2" id="KW-1185">Reference proteome</keyword>
<name>A0ACC2L0D3_PERAE</name>
<comment type="caution">
    <text evidence="1">The sequence shown here is derived from an EMBL/GenBank/DDBJ whole genome shotgun (WGS) entry which is preliminary data.</text>
</comment>
<gene>
    <name evidence="1" type="ORF">MRB53_020077</name>
</gene>
<accession>A0ACC2L0D3</accession>
<evidence type="ECO:0000313" key="2">
    <source>
        <dbReference type="Proteomes" id="UP001234297"/>
    </source>
</evidence>
<reference evidence="1 2" key="1">
    <citation type="journal article" date="2022" name="Hortic Res">
        <title>A haplotype resolved chromosomal level avocado genome allows analysis of novel avocado genes.</title>
        <authorList>
            <person name="Nath O."/>
            <person name="Fletcher S.J."/>
            <person name="Hayward A."/>
            <person name="Shaw L.M."/>
            <person name="Masouleh A.K."/>
            <person name="Furtado A."/>
            <person name="Henry R.J."/>
            <person name="Mitter N."/>
        </authorList>
    </citation>
    <scope>NUCLEOTIDE SEQUENCE [LARGE SCALE GENOMIC DNA]</scope>
    <source>
        <strain evidence="2">cv. Hass</strain>
    </source>
</reference>
<evidence type="ECO:0000313" key="1">
    <source>
        <dbReference type="EMBL" id="KAJ8626770.1"/>
    </source>
</evidence>
<organism evidence="1 2">
    <name type="scientific">Persea americana</name>
    <name type="common">Avocado</name>
    <dbReference type="NCBI Taxonomy" id="3435"/>
    <lineage>
        <taxon>Eukaryota</taxon>
        <taxon>Viridiplantae</taxon>
        <taxon>Streptophyta</taxon>
        <taxon>Embryophyta</taxon>
        <taxon>Tracheophyta</taxon>
        <taxon>Spermatophyta</taxon>
        <taxon>Magnoliopsida</taxon>
        <taxon>Magnoliidae</taxon>
        <taxon>Laurales</taxon>
        <taxon>Lauraceae</taxon>
        <taxon>Persea</taxon>
    </lineage>
</organism>